<proteinExistence type="predicted"/>
<evidence type="ECO:0000313" key="2">
    <source>
        <dbReference type="EMBL" id="KAL3830746.1"/>
    </source>
</evidence>
<protein>
    <submittedName>
        <fullName evidence="2">Uncharacterized protein</fullName>
    </submittedName>
</protein>
<sequence>MIVVTSDEWSAWTKYVESNPDAKGMHNKEIPTLKDIVVLFGKDRANGQGDTEANSTFETQMKARP</sequence>
<name>A0ABD3T283_9LAMI</name>
<feature type="compositionally biased region" description="Polar residues" evidence="1">
    <location>
        <begin position="48"/>
        <end position="59"/>
    </location>
</feature>
<dbReference type="AlphaFoldDB" id="A0ABD3T283"/>
<dbReference type="Proteomes" id="UP001634393">
    <property type="component" value="Unassembled WGS sequence"/>
</dbReference>
<dbReference type="EMBL" id="JBJXBP010000005">
    <property type="protein sequence ID" value="KAL3830746.1"/>
    <property type="molecule type" value="Genomic_DNA"/>
</dbReference>
<reference evidence="2 3" key="1">
    <citation type="submission" date="2024-12" db="EMBL/GenBank/DDBJ databases">
        <title>The unique morphological basis and parallel evolutionary history of personate flowers in Penstemon.</title>
        <authorList>
            <person name="Depatie T.H."/>
            <person name="Wessinger C.A."/>
        </authorList>
    </citation>
    <scope>NUCLEOTIDE SEQUENCE [LARGE SCALE GENOMIC DNA]</scope>
    <source>
        <strain evidence="2">WTNN_2</strain>
        <tissue evidence="2">Leaf</tissue>
    </source>
</reference>
<evidence type="ECO:0000256" key="1">
    <source>
        <dbReference type="SAM" id="MobiDB-lite"/>
    </source>
</evidence>
<keyword evidence="3" id="KW-1185">Reference proteome</keyword>
<accession>A0ABD3T283</accession>
<comment type="caution">
    <text evidence="2">The sequence shown here is derived from an EMBL/GenBank/DDBJ whole genome shotgun (WGS) entry which is preliminary data.</text>
</comment>
<organism evidence="2 3">
    <name type="scientific">Penstemon smallii</name>
    <dbReference type="NCBI Taxonomy" id="265156"/>
    <lineage>
        <taxon>Eukaryota</taxon>
        <taxon>Viridiplantae</taxon>
        <taxon>Streptophyta</taxon>
        <taxon>Embryophyta</taxon>
        <taxon>Tracheophyta</taxon>
        <taxon>Spermatophyta</taxon>
        <taxon>Magnoliopsida</taxon>
        <taxon>eudicotyledons</taxon>
        <taxon>Gunneridae</taxon>
        <taxon>Pentapetalae</taxon>
        <taxon>asterids</taxon>
        <taxon>lamiids</taxon>
        <taxon>Lamiales</taxon>
        <taxon>Plantaginaceae</taxon>
        <taxon>Cheloneae</taxon>
        <taxon>Penstemon</taxon>
    </lineage>
</organism>
<gene>
    <name evidence="2" type="ORF">ACJIZ3_019548</name>
</gene>
<feature type="region of interest" description="Disordered" evidence="1">
    <location>
        <begin position="45"/>
        <end position="65"/>
    </location>
</feature>
<evidence type="ECO:0000313" key="3">
    <source>
        <dbReference type="Proteomes" id="UP001634393"/>
    </source>
</evidence>